<proteinExistence type="predicted"/>
<sequence length="111" mass="12182">MTNHNFVKVGEIEVERPRGIKPRGAAFGGPEAISVGVRTDTGELSVQVTRDGDRNYSLPPLDPDKARQLAEMLTRGADMTAGLREAYEAYRTALQQAEDTMRAAMAVHDHE</sequence>
<name>A0A410TBT7_9CAUD</name>
<organism evidence="2 3">
    <name type="scientific">Mycobacterium phage KiSi</name>
    <dbReference type="NCBI Taxonomy" id="2507856"/>
    <lineage>
        <taxon>Viruses</taxon>
        <taxon>Duplodnaviria</taxon>
        <taxon>Heunggongvirae</taxon>
        <taxon>Uroviricota</taxon>
        <taxon>Caudoviricetes</taxon>
        <taxon>Weiservirinae</taxon>
        <taxon>Anayavirus</taxon>
        <taxon>Anayavirus kisi</taxon>
    </lineage>
</organism>
<dbReference type="KEGG" id="vg:60324622"/>
<reference evidence="2 3" key="1">
    <citation type="submission" date="2019-01" db="EMBL/GenBank/DDBJ databases">
        <authorList>
            <person name="Kinder M."/>
            <person name="Sitio E."/>
            <person name="Ackerson L."/>
            <person name="Anderson L."/>
            <person name="Cottrell A."/>
            <person name="Eggleston T."/>
            <person name="Kiefer A."/>
            <person name="Ukcamaj A."/>
            <person name="Vendrell P."/>
            <person name="Waytashek C."/>
            <person name="Yeo A."/>
            <person name="Braley A.B."/>
            <person name="Ettinger A.-S.H."/>
            <person name="Ettinger W.F."/>
            <person name="Anders K.R."/>
            <person name="Bradley K.W."/>
            <person name="Asai D.J."/>
            <person name="Bowman C.A."/>
            <person name="Russell D.A."/>
            <person name="Pope W.H."/>
            <person name="Jacobs-Sera D."/>
            <person name="Hendrix R.W."/>
            <person name="Hatfull G.F."/>
        </authorList>
    </citation>
    <scope>NUCLEOTIDE SEQUENCE [LARGE SCALE GENOMIC DNA]</scope>
</reference>
<dbReference type="EMBL" id="MK376955">
    <property type="protein sequence ID" value="QAU06482.1"/>
    <property type="molecule type" value="Genomic_DNA"/>
</dbReference>
<evidence type="ECO:0000313" key="3">
    <source>
        <dbReference type="Proteomes" id="UP000290331"/>
    </source>
</evidence>
<protein>
    <submittedName>
        <fullName evidence="2">Uncharacterized protein</fullName>
    </submittedName>
</protein>
<gene>
    <name evidence="2" type="primary">64</name>
    <name evidence="2" type="ORF">SEA_KISI_64</name>
</gene>
<keyword evidence="3" id="KW-1185">Reference proteome</keyword>
<evidence type="ECO:0000256" key="1">
    <source>
        <dbReference type="SAM" id="Coils"/>
    </source>
</evidence>
<dbReference type="Proteomes" id="UP000290331">
    <property type="component" value="Segment"/>
</dbReference>
<dbReference type="GeneID" id="60324622"/>
<keyword evidence="1" id="KW-0175">Coiled coil</keyword>
<accession>A0A410TBT7</accession>
<evidence type="ECO:0000313" key="2">
    <source>
        <dbReference type="EMBL" id="QAU06482.1"/>
    </source>
</evidence>
<dbReference type="RefSeq" id="YP_009953155.1">
    <property type="nucleotide sequence ID" value="NC_051619.1"/>
</dbReference>
<feature type="coiled-coil region" evidence="1">
    <location>
        <begin position="80"/>
        <end position="107"/>
    </location>
</feature>